<keyword evidence="2" id="KW-0723">Serine/threonine-protein kinase</keyword>
<dbReference type="SMART" id="SM00448">
    <property type="entry name" value="REC"/>
    <property type="match status" value="1"/>
</dbReference>
<dbReference type="GO" id="GO:0070301">
    <property type="term" value="P:cellular response to hydrogen peroxide"/>
    <property type="evidence" value="ECO:0007669"/>
    <property type="project" value="EnsemblFungi"/>
</dbReference>
<dbReference type="SMART" id="SM00133">
    <property type="entry name" value="S_TK_X"/>
    <property type="match status" value="1"/>
</dbReference>
<dbReference type="SUPFAM" id="SSF56112">
    <property type="entry name" value="Protein kinase-like (PK-like)"/>
    <property type="match status" value="1"/>
</dbReference>
<evidence type="ECO:0000256" key="6">
    <source>
        <dbReference type="ARBA" id="ARBA00022777"/>
    </source>
</evidence>
<dbReference type="OrthoDB" id="162894at2759"/>
<keyword evidence="3" id="KW-0597">Phosphoprotein</keyword>
<dbReference type="GO" id="GO:0006995">
    <property type="term" value="P:cellular response to nitrogen starvation"/>
    <property type="evidence" value="ECO:0007669"/>
    <property type="project" value="EnsemblFungi"/>
</dbReference>
<comment type="caution">
    <text evidence="10">Lacks conserved residue(s) required for the propagation of feature annotation.</text>
</comment>
<reference evidence="16" key="2">
    <citation type="journal article" date="2013" name="G3 (Bethesda)">
        <title>Genomes of Ashbya fungi isolated from insects reveal four mating-type loci, numerous translocations, lack of transposons, and distinct gene duplications.</title>
        <authorList>
            <person name="Dietrich F.S."/>
            <person name="Voegeli S."/>
            <person name="Kuo S."/>
            <person name="Philippsen P."/>
        </authorList>
    </citation>
    <scope>GENOME REANNOTATION</scope>
    <source>
        <strain evidence="16">ATCC 10895 / CBS 109.51 / FGSC 9923 / NRRL Y-1056</strain>
    </source>
</reference>
<feature type="compositionally biased region" description="Polar residues" evidence="11">
    <location>
        <begin position="558"/>
        <end position="568"/>
    </location>
</feature>
<dbReference type="CDD" id="cd05611">
    <property type="entry name" value="STKc_Rim15_like"/>
    <property type="match status" value="1"/>
</dbReference>
<feature type="region of interest" description="Disordered" evidence="11">
    <location>
        <begin position="1262"/>
        <end position="1398"/>
    </location>
</feature>
<dbReference type="InParanoid" id="Q75BQ3"/>
<feature type="region of interest" description="Disordered" evidence="11">
    <location>
        <begin position="1"/>
        <end position="31"/>
    </location>
</feature>
<feature type="region of interest" description="Disordered" evidence="11">
    <location>
        <begin position="1411"/>
        <end position="1431"/>
    </location>
</feature>
<dbReference type="FunCoup" id="Q75BQ3">
    <property type="interactions" value="281"/>
</dbReference>
<evidence type="ECO:0000256" key="4">
    <source>
        <dbReference type="ARBA" id="ARBA00022679"/>
    </source>
</evidence>
<reference evidence="15 16" key="1">
    <citation type="journal article" date="2004" name="Science">
        <title>The Ashbya gossypii genome as a tool for mapping the ancient Saccharomyces cerevisiae genome.</title>
        <authorList>
            <person name="Dietrich F.S."/>
            <person name="Voegeli S."/>
            <person name="Brachat S."/>
            <person name="Lerch A."/>
            <person name="Gates K."/>
            <person name="Steiner S."/>
            <person name="Mohr C."/>
            <person name="Pohlmann R."/>
            <person name="Luedi P."/>
            <person name="Choi S."/>
            <person name="Wing R.A."/>
            <person name="Flavier A."/>
            <person name="Gaffney T.D."/>
            <person name="Philippsen P."/>
        </authorList>
    </citation>
    <scope>NUCLEOTIDE SEQUENCE [LARGE SCALE GENOMIC DNA]</scope>
    <source>
        <strain evidence="16">ATCC 10895 / CBS 109.51 / FGSC 9923 / NRRL Y-1056</strain>
    </source>
</reference>
<dbReference type="Proteomes" id="UP000000591">
    <property type="component" value="Chromosome III"/>
</dbReference>
<dbReference type="GO" id="GO:0004674">
    <property type="term" value="F:protein serine/threonine kinase activity"/>
    <property type="evidence" value="ECO:0000318"/>
    <property type="project" value="GO_Central"/>
</dbReference>
<dbReference type="InterPro" id="IPR011009">
    <property type="entry name" value="Kinase-like_dom_sf"/>
</dbReference>
<dbReference type="PROSITE" id="PS50110">
    <property type="entry name" value="RESPONSE_REGULATORY"/>
    <property type="match status" value="1"/>
</dbReference>
<dbReference type="Pfam" id="PF00069">
    <property type="entry name" value="Pkinase"/>
    <property type="match status" value="2"/>
</dbReference>
<dbReference type="Gene3D" id="1.10.510.10">
    <property type="entry name" value="Transferase(Phosphotransferase) domain 1"/>
    <property type="match status" value="2"/>
</dbReference>
<feature type="region of interest" description="Disordered" evidence="11">
    <location>
        <begin position="1150"/>
        <end position="1188"/>
    </location>
</feature>
<dbReference type="HOGENOM" id="CLU_000709_4_2_1"/>
<dbReference type="GO" id="GO:0034605">
    <property type="term" value="P:cellular response to heat"/>
    <property type="evidence" value="ECO:0007669"/>
    <property type="project" value="EnsemblFungi"/>
</dbReference>
<dbReference type="GeneID" id="4619752"/>
<dbReference type="InterPro" id="IPR011006">
    <property type="entry name" value="CheY-like_superfamily"/>
</dbReference>
<dbReference type="InterPro" id="IPR008271">
    <property type="entry name" value="Ser/Thr_kinase_AS"/>
</dbReference>
<organism evidence="15 16">
    <name type="scientific">Eremothecium gossypii (strain ATCC 10895 / CBS 109.51 / FGSC 9923 / NRRL Y-1056)</name>
    <name type="common">Yeast</name>
    <name type="synonym">Ashbya gossypii</name>
    <dbReference type="NCBI Taxonomy" id="284811"/>
    <lineage>
        <taxon>Eukaryota</taxon>
        <taxon>Fungi</taxon>
        <taxon>Dikarya</taxon>
        <taxon>Ascomycota</taxon>
        <taxon>Saccharomycotina</taxon>
        <taxon>Saccharomycetes</taxon>
        <taxon>Saccharomycetales</taxon>
        <taxon>Saccharomycetaceae</taxon>
        <taxon>Eremothecium</taxon>
    </lineage>
</organism>
<dbReference type="EC" id="2.7.11.1" evidence="1"/>
<dbReference type="SUPFAM" id="SSF52172">
    <property type="entry name" value="CheY-like"/>
    <property type="match status" value="1"/>
</dbReference>
<feature type="domain" description="Response regulatory" evidence="13">
    <location>
        <begin position="1438"/>
        <end position="1551"/>
    </location>
</feature>
<evidence type="ECO:0000256" key="5">
    <source>
        <dbReference type="ARBA" id="ARBA00022741"/>
    </source>
</evidence>
<gene>
    <name evidence="15" type="ORF">AGOS_ACR218W</name>
</gene>
<evidence type="ECO:0000259" key="14">
    <source>
        <dbReference type="PROSITE" id="PS51285"/>
    </source>
</evidence>
<feature type="region of interest" description="Disordered" evidence="11">
    <location>
        <begin position="886"/>
        <end position="990"/>
    </location>
</feature>
<dbReference type="OMA" id="AKLYYAF"/>
<dbReference type="InterPro" id="IPR000014">
    <property type="entry name" value="PAS"/>
</dbReference>
<dbReference type="InterPro" id="IPR035965">
    <property type="entry name" value="PAS-like_dom_sf"/>
</dbReference>
<dbReference type="InterPro" id="IPR001789">
    <property type="entry name" value="Sig_transdc_resp-reg_receiver"/>
</dbReference>
<dbReference type="Gene3D" id="3.40.50.2300">
    <property type="match status" value="1"/>
</dbReference>
<keyword evidence="6" id="KW-0418">Kinase</keyword>
<evidence type="ECO:0000313" key="15">
    <source>
        <dbReference type="EMBL" id="AAS51444.2"/>
    </source>
</evidence>
<evidence type="ECO:0000256" key="10">
    <source>
        <dbReference type="PROSITE-ProRule" id="PRU00169"/>
    </source>
</evidence>
<evidence type="ECO:0000256" key="7">
    <source>
        <dbReference type="ARBA" id="ARBA00022840"/>
    </source>
</evidence>
<feature type="compositionally biased region" description="Low complexity" evidence="11">
    <location>
        <begin position="936"/>
        <end position="969"/>
    </location>
</feature>
<dbReference type="CDD" id="cd00130">
    <property type="entry name" value="PAS"/>
    <property type="match status" value="1"/>
</dbReference>
<evidence type="ECO:0000256" key="1">
    <source>
        <dbReference type="ARBA" id="ARBA00012513"/>
    </source>
</evidence>
<feature type="compositionally biased region" description="Low complexity" evidence="11">
    <location>
        <begin position="1381"/>
        <end position="1398"/>
    </location>
</feature>
<feature type="compositionally biased region" description="Polar residues" evidence="11">
    <location>
        <begin position="1155"/>
        <end position="1167"/>
    </location>
</feature>
<evidence type="ECO:0000313" key="16">
    <source>
        <dbReference type="Proteomes" id="UP000000591"/>
    </source>
</evidence>
<dbReference type="PANTHER" id="PTHR24356:SF1">
    <property type="entry name" value="SERINE_THREONINE-PROTEIN KINASE GREATWALL"/>
    <property type="match status" value="1"/>
</dbReference>
<feature type="domain" description="AGC-kinase C-terminal" evidence="14">
    <location>
        <begin position="1107"/>
        <end position="1252"/>
    </location>
</feature>
<evidence type="ECO:0000256" key="8">
    <source>
        <dbReference type="ARBA" id="ARBA00047899"/>
    </source>
</evidence>
<dbReference type="PROSITE" id="PS00108">
    <property type="entry name" value="PROTEIN_KINASE_ST"/>
    <property type="match status" value="1"/>
</dbReference>
<evidence type="ECO:0000259" key="12">
    <source>
        <dbReference type="PROSITE" id="PS50011"/>
    </source>
</evidence>
<feature type="compositionally biased region" description="Polar residues" evidence="11">
    <location>
        <begin position="899"/>
        <end position="914"/>
    </location>
</feature>
<feature type="compositionally biased region" description="Polar residues" evidence="11">
    <location>
        <begin position="1293"/>
        <end position="1302"/>
    </location>
</feature>
<dbReference type="FunFam" id="1.10.510.10:FF:000580">
    <property type="entry name" value="AGC protein kinase"/>
    <property type="match status" value="1"/>
</dbReference>
<dbReference type="GO" id="GO:0005634">
    <property type="term" value="C:nucleus"/>
    <property type="evidence" value="ECO:0000318"/>
    <property type="project" value="GO_Central"/>
</dbReference>
<dbReference type="InterPro" id="IPR000719">
    <property type="entry name" value="Prot_kinase_dom"/>
</dbReference>
<dbReference type="EMBL" id="AE016816">
    <property type="protein sequence ID" value="AAS51444.2"/>
    <property type="molecule type" value="Genomic_DNA"/>
</dbReference>
<dbReference type="SUPFAM" id="SSF55785">
    <property type="entry name" value="PYP-like sensor domain (PAS domain)"/>
    <property type="match status" value="1"/>
</dbReference>
<dbReference type="FunFam" id="3.30.200.20:FF:001008">
    <property type="entry name" value="Serine/threonine-protein kinase cek1"/>
    <property type="match status" value="1"/>
</dbReference>
<feature type="compositionally biased region" description="Polar residues" evidence="11">
    <location>
        <begin position="848"/>
        <end position="859"/>
    </location>
</feature>
<comment type="catalytic activity">
    <reaction evidence="9">
        <text>L-seryl-[protein] + ATP = O-phospho-L-seryl-[protein] + ADP + H(+)</text>
        <dbReference type="Rhea" id="RHEA:17989"/>
        <dbReference type="Rhea" id="RHEA-COMP:9863"/>
        <dbReference type="Rhea" id="RHEA-COMP:11604"/>
        <dbReference type="ChEBI" id="CHEBI:15378"/>
        <dbReference type="ChEBI" id="CHEBI:29999"/>
        <dbReference type="ChEBI" id="CHEBI:30616"/>
        <dbReference type="ChEBI" id="CHEBI:83421"/>
        <dbReference type="ChEBI" id="CHEBI:456216"/>
        <dbReference type="EC" id="2.7.11.1"/>
    </reaction>
</comment>
<dbReference type="GO" id="GO:0005737">
    <property type="term" value="C:cytoplasm"/>
    <property type="evidence" value="ECO:0000318"/>
    <property type="project" value="GO_Central"/>
</dbReference>
<dbReference type="CDD" id="cd17546">
    <property type="entry name" value="REC_hyHK_CKI1_RcsC-like"/>
    <property type="match status" value="1"/>
</dbReference>
<dbReference type="SMART" id="SM00091">
    <property type="entry name" value="PAS"/>
    <property type="match status" value="1"/>
</dbReference>
<dbReference type="GO" id="GO:0010508">
    <property type="term" value="P:positive regulation of autophagy"/>
    <property type="evidence" value="ECO:0007669"/>
    <property type="project" value="EnsemblFungi"/>
</dbReference>
<feature type="compositionally biased region" description="Basic and acidic residues" evidence="11">
    <location>
        <begin position="18"/>
        <end position="28"/>
    </location>
</feature>
<dbReference type="PROSITE" id="PS51285">
    <property type="entry name" value="AGC_KINASE_CTER"/>
    <property type="match status" value="1"/>
</dbReference>
<sequence length="1568" mass="172529">MSEADVWQQAATAGRGAEQAHREARDADSASTSSVDSVNYLQYLEKATAKNPSVLLELDPDGNVKYVSQVWETVVGTRCAEVVGRPVSEVILGGDQDKLVFQKAVAMMCQDDRSCRVRFLTALGPERAAADGEAVVELEAQGTLIHDGEISSLPAHSMWIVKPFYEVDELDDLPPDFVKRLGFGAKLFSHYLQQIEDLEVLDEQELPTPKCELCRVCETLVPAWWLETHSEMCVCEHRIESAVQLIHDELVELKRLIEDLTGALGQPGAAAEYKGLALPQPDPSDLGPAKQAPVMLHPSLSCPNLSDDEHNPFRRASRSGKDARSLFHHVRFPFKQLSLLSDLCEDAININTSELLDADVREQDSPYGLLNMQSVTYRFSPNTKNNIDHVTAWDAQLGVDDPAINLLTQDTVELVKRKVEMVLRLDNTMRHSLKIKHEVDCQVVNLIKDKIESNKINLQADETMQDLGQAAQPLFGTSCSPSSSRIATPLPQRPQSRILTDSYMASSSVTDLKAVMNVGMPPLDYTSRSNSGSHPLSRSITPRQAITDHSSSAYQLPLTVSNSNTSGGTPVDTKPPTIGTPRASSTSQCNLPKLSTIINLTPRRGSPLSSVGMNTPFSTIQRKSTVKSIGEKSPMSSPFMVGSDLLSPEGHLPSATAPKPPLSPLLLATNQAKAPTPSIKDYDIIKPISKGAYGSVYLAYKRITGEYFAIKVLRKSDMIAKNQVTNVKSERVIMMVQSEKPYVAKLYATFQNKENLFLVMEYLSGGDLATLIKMMGNLPDKWAKQYITEVIIGVDDMHMSGIIHHDLKPDNLLIDSNGHVKLTDFGLSRIGLIQRHKKHHSRHCSIQAVTSKSRHNSLTPDEALEQNGAVTCTPSNLLEGLMVSRRGERSDSISSSHSQLDAQTLHRTGSQVSFSIMDISRSGTPPPPLPAPIASLQNQLSQQPGQQQHSHMNQPQQLSLAPSSSGSMPKRSASVFSSDNSDTSRDFALFHPDEDGSRRFFGTPDYLSPETILGTGESGASDWWSVGCILFEFLLGYPPFHASTVEDVFKNILSGQIDWPSFPNKETELEYLSPEAKDLILKLLESNPEERLGANGAQEIKEHPYFKGINWSKVYDEEASFVPTVDNPEDTDYFDLRGADLDELLRDNYGEDDLQSTSGMHTPNSSMRTDKKQPSNHSSGNSTPVPKMSIASVFDPLSQDNTSSNSNSPILKHIPLAIPPHLRERRPSKLNDIQTEFGSFSYRNLSALDKANKDTINRLKSEHYSDHHHVRASPGSLSSSSSEASSKLKAANPGSSASSPICNNAGKGTFSRAGSPQMARTHSPSRRNSIEQSAAPGAGTITQRRHTWDHHITLDNDYPPPGPPITKFKSPLSPTQNMGTSRSRMQSRTSSQRTSISEISMEDDERHIALSKVNTLRSRRRSGRKSSSGTSEVGYNMDVLLCEPIPIHRYRLTRDLESLGCSVVAVGTGDEIVRRATSGVRFDLIITTLKLPKIGAVDITRLLRQTTSINCTTPIVAVTVNYHDAGTHIFDDVLERPIGTEQLRKLVSKYALFKSQQHEDTILSDSEM</sequence>
<evidence type="ECO:0000256" key="9">
    <source>
        <dbReference type="ARBA" id="ARBA00048679"/>
    </source>
</evidence>
<evidence type="ECO:0000259" key="13">
    <source>
        <dbReference type="PROSITE" id="PS50110"/>
    </source>
</evidence>
<dbReference type="SMART" id="SM00220">
    <property type="entry name" value="S_TKc"/>
    <property type="match status" value="1"/>
</dbReference>
<protein>
    <recommendedName>
        <fullName evidence="1">non-specific serine/threonine protein kinase</fullName>
        <ecNumber evidence="1">2.7.11.1</ecNumber>
    </recommendedName>
</protein>
<name>Q75BQ3_EREGS</name>
<feature type="region of interest" description="Disordered" evidence="11">
    <location>
        <begin position="558"/>
        <end position="588"/>
    </location>
</feature>
<dbReference type="FunFam" id="1.10.510.10:FF:000340">
    <property type="entry name" value="Serine threonine protein kinase"/>
    <property type="match status" value="1"/>
</dbReference>
<dbReference type="PROSITE" id="PS50011">
    <property type="entry name" value="PROTEIN_KINASE_DOM"/>
    <property type="match status" value="1"/>
</dbReference>
<dbReference type="PANTHER" id="PTHR24356">
    <property type="entry name" value="SERINE/THREONINE-PROTEIN KINASE"/>
    <property type="match status" value="1"/>
</dbReference>
<dbReference type="GO" id="GO:0045944">
    <property type="term" value="P:positive regulation of transcription by RNA polymerase II"/>
    <property type="evidence" value="ECO:0007669"/>
    <property type="project" value="EnsemblFungi"/>
</dbReference>
<dbReference type="eggNOG" id="KOG0605">
    <property type="taxonomic scope" value="Eukaryota"/>
</dbReference>
<keyword evidence="5" id="KW-0547">Nucleotide-binding</keyword>
<evidence type="ECO:0000256" key="3">
    <source>
        <dbReference type="ARBA" id="ARBA00022553"/>
    </source>
</evidence>
<comment type="catalytic activity">
    <reaction evidence="8">
        <text>L-threonyl-[protein] + ATP = O-phospho-L-threonyl-[protein] + ADP + H(+)</text>
        <dbReference type="Rhea" id="RHEA:46608"/>
        <dbReference type="Rhea" id="RHEA-COMP:11060"/>
        <dbReference type="Rhea" id="RHEA-COMP:11605"/>
        <dbReference type="ChEBI" id="CHEBI:15378"/>
        <dbReference type="ChEBI" id="CHEBI:30013"/>
        <dbReference type="ChEBI" id="CHEBI:30616"/>
        <dbReference type="ChEBI" id="CHEBI:61977"/>
        <dbReference type="ChEBI" id="CHEBI:456216"/>
        <dbReference type="EC" id="2.7.11.1"/>
    </reaction>
</comment>
<accession>Q75BQ3</accession>
<feature type="domain" description="Protein kinase" evidence="12">
    <location>
        <begin position="682"/>
        <end position="1106"/>
    </location>
</feature>
<keyword evidence="7" id="KW-0067">ATP-binding</keyword>
<dbReference type="GO" id="GO:1901992">
    <property type="term" value="P:positive regulation of mitotic cell cycle phase transition"/>
    <property type="evidence" value="ECO:0007669"/>
    <property type="project" value="EnsemblFungi"/>
</dbReference>
<dbReference type="GO" id="GO:0000160">
    <property type="term" value="P:phosphorelay signal transduction system"/>
    <property type="evidence" value="ECO:0007669"/>
    <property type="project" value="InterPro"/>
</dbReference>
<feature type="compositionally biased region" description="Polar residues" evidence="11">
    <location>
        <begin position="1312"/>
        <end position="1332"/>
    </location>
</feature>
<dbReference type="InterPro" id="IPR050236">
    <property type="entry name" value="Ser_Thr_kinase_AGC"/>
</dbReference>
<evidence type="ECO:0000256" key="2">
    <source>
        <dbReference type="ARBA" id="ARBA00022527"/>
    </source>
</evidence>
<dbReference type="GO" id="GO:0051321">
    <property type="term" value="P:meiotic cell cycle"/>
    <property type="evidence" value="ECO:0007669"/>
    <property type="project" value="EnsemblFungi"/>
</dbReference>
<evidence type="ECO:0000256" key="11">
    <source>
        <dbReference type="SAM" id="MobiDB-lite"/>
    </source>
</evidence>
<dbReference type="STRING" id="284811.Q75BQ3"/>
<dbReference type="InterPro" id="IPR000961">
    <property type="entry name" value="AGC-kinase_C"/>
</dbReference>
<feature type="compositionally biased region" description="Polar residues" evidence="11">
    <location>
        <begin position="1175"/>
        <end position="1184"/>
    </location>
</feature>
<dbReference type="Gene3D" id="3.30.450.20">
    <property type="entry name" value="PAS domain"/>
    <property type="match status" value="1"/>
</dbReference>
<dbReference type="GO" id="GO:0005524">
    <property type="term" value="F:ATP binding"/>
    <property type="evidence" value="ECO:0007669"/>
    <property type="project" value="UniProtKB-KW"/>
</dbReference>
<feature type="region of interest" description="Disordered" evidence="11">
    <location>
        <begin position="848"/>
        <end position="867"/>
    </location>
</feature>
<dbReference type="Gene3D" id="3.30.200.20">
    <property type="entry name" value="Phosphorylase Kinase, domain 1"/>
    <property type="match status" value="2"/>
</dbReference>
<dbReference type="KEGG" id="ago:AGOS_ACR218W"/>
<dbReference type="GO" id="GO:0035556">
    <property type="term" value="P:intracellular signal transduction"/>
    <property type="evidence" value="ECO:0000318"/>
    <property type="project" value="GO_Central"/>
</dbReference>
<dbReference type="RefSeq" id="NP_983620.2">
    <property type="nucleotide sequence ID" value="NM_208973.2"/>
</dbReference>
<proteinExistence type="predicted"/>
<feature type="compositionally biased region" description="Low complexity" evidence="11">
    <location>
        <begin position="1272"/>
        <end position="1291"/>
    </location>
</feature>
<dbReference type="GO" id="GO:1903452">
    <property type="term" value="P:positive regulation of G1 to G0 transition"/>
    <property type="evidence" value="ECO:0007669"/>
    <property type="project" value="EnsemblFungi"/>
</dbReference>
<dbReference type="GO" id="GO:0007346">
    <property type="term" value="P:regulation of mitotic cell cycle"/>
    <property type="evidence" value="ECO:0000318"/>
    <property type="project" value="GO_Central"/>
</dbReference>
<keyword evidence="16" id="KW-1185">Reference proteome</keyword>
<keyword evidence="4" id="KW-0808">Transferase</keyword>